<sequence length="31" mass="3495">MPVRSPFPASRLQDISTTQESRVHNTGGLRR</sequence>
<protein>
    <submittedName>
        <fullName evidence="2">Uncharacterized protein</fullName>
    </submittedName>
</protein>
<gene>
    <name evidence="2" type="ORF">T01_15316</name>
</gene>
<comment type="caution">
    <text evidence="2">The sequence shown here is derived from an EMBL/GenBank/DDBJ whole genome shotgun (WGS) entry which is preliminary data.</text>
</comment>
<dbReference type="Proteomes" id="UP000054776">
    <property type="component" value="Unassembled WGS sequence"/>
</dbReference>
<reference evidence="2 3" key="1">
    <citation type="submission" date="2015-01" db="EMBL/GenBank/DDBJ databases">
        <title>Evolution of Trichinella species and genotypes.</title>
        <authorList>
            <person name="Korhonen P.K."/>
            <person name="Edoardo P."/>
            <person name="Giuseppe L.R."/>
            <person name="Gasser R.B."/>
        </authorList>
    </citation>
    <scope>NUCLEOTIDE SEQUENCE [LARGE SCALE GENOMIC DNA]</scope>
    <source>
        <strain evidence="2">ISS3</strain>
    </source>
</reference>
<keyword evidence="3" id="KW-1185">Reference proteome</keyword>
<dbReference type="InParanoid" id="A0A0V0YWR8"/>
<feature type="region of interest" description="Disordered" evidence="1">
    <location>
        <begin position="1"/>
        <end position="31"/>
    </location>
</feature>
<proteinExistence type="predicted"/>
<accession>A0A0V0YWR8</accession>
<name>A0A0V0YWR8_TRISP</name>
<organism evidence="2 3">
    <name type="scientific">Trichinella spiralis</name>
    <name type="common">Trichina worm</name>
    <dbReference type="NCBI Taxonomy" id="6334"/>
    <lineage>
        <taxon>Eukaryota</taxon>
        <taxon>Metazoa</taxon>
        <taxon>Ecdysozoa</taxon>
        <taxon>Nematoda</taxon>
        <taxon>Enoplea</taxon>
        <taxon>Dorylaimia</taxon>
        <taxon>Trichinellida</taxon>
        <taxon>Trichinellidae</taxon>
        <taxon>Trichinella</taxon>
    </lineage>
</organism>
<dbReference type="EMBL" id="JYDH01004088">
    <property type="protein sequence ID" value="KRY04757.1"/>
    <property type="molecule type" value="Genomic_DNA"/>
</dbReference>
<evidence type="ECO:0000313" key="3">
    <source>
        <dbReference type="Proteomes" id="UP000054776"/>
    </source>
</evidence>
<dbReference type="AlphaFoldDB" id="A0A0V0YWR8"/>
<evidence type="ECO:0000256" key="1">
    <source>
        <dbReference type="SAM" id="MobiDB-lite"/>
    </source>
</evidence>
<evidence type="ECO:0000313" key="2">
    <source>
        <dbReference type="EMBL" id="KRY04757.1"/>
    </source>
</evidence>